<dbReference type="CDD" id="cd13578">
    <property type="entry name" value="PBP2_Bug27"/>
    <property type="match status" value="1"/>
</dbReference>
<dbReference type="Pfam" id="PF03401">
    <property type="entry name" value="TctC"/>
    <property type="match status" value="1"/>
</dbReference>
<feature type="chain" id="PRO_5032810995" evidence="2">
    <location>
        <begin position="36"/>
        <end position="345"/>
    </location>
</feature>
<comment type="caution">
    <text evidence="3">The sequence shown here is derived from an EMBL/GenBank/DDBJ whole genome shotgun (WGS) entry which is preliminary data.</text>
</comment>
<dbReference type="Gene3D" id="3.40.190.150">
    <property type="entry name" value="Bordetella uptake gene, domain 1"/>
    <property type="match status" value="1"/>
</dbReference>
<dbReference type="InterPro" id="IPR042100">
    <property type="entry name" value="Bug_dom1"/>
</dbReference>
<gene>
    <name evidence="3" type="ORF">HLB16_24465</name>
</gene>
<dbReference type="AlphaFoldDB" id="A0A849BI77"/>
<reference evidence="3 4" key="1">
    <citation type="submission" date="2020-05" db="EMBL/GenBank/DDBJ databases">
        <title>MicrobeNet Type strains.</title>
        <authorList>
            <person name="Nicholson A.C."/>
        </authorList>
    </citation>
    <scope>NUCLEOTIDE SEQUENCE [LARGE SCALE GENOMIC DNA]</scope>
    <source>
        <strain evidence="3 4">ATCC 700815</strain>
    </source>
</reference>
<dbReference type="PANTHER" id="PTHR42928:SF5">
    <property type="entry name" value="BLR1237 PROTEIN"/>
    <property type="match status" value="1"/>
</dbReference>
<dbReference type="SUPFAM" id="SSF53850">
    <property type="entry name" value="Periplasmic binding protein-like II"/>
    <property type="match status" value="1"/>
</dbReference>
<dbReference type="InterPro" id="IPR005064">
    <property type="entry name" value="BUG"/>
</dbReference>
<protein>
    <submittedName>
        <fullName evidence="3">Tripartite tricarboxylate transporter substrate binding protein</fullName>
    </submittedName>
</protein>
<organism evidence="3 4">
    <name type="scientific">Cupriavidus gilardii</name>
    <dbReference type="NCBI Taxonomy" id="82541"/>
    <lineage>
        <taxon>Bacteria</taxon>
        <taxon>Pseudomonadati</taxon>
        <taxon>Pseudomonadota</taxon>
        <taxon>Betaproteobacteria</taxon>
        <taxon>Burkholderiales</taxon>
        <taxon>Burkholderiaceae</taxon>
        <taxon>Cupriavidus</taxon>
    </lineage>
</organism>
<dbReference type="Proteomes" id="UP000542973">
    <property type="component" value="Unassembled WGS sequence"/>
</dbReference>
<sequence length="345" mass="35713">MTFAIPPSRRRAGLRLAGLRLALCVSVSVAGLAMAALTAVPAAAATDAFPSKPIRVVVGFAPGGGADIVARQLGAQLSKQMGQSVVIENRPGATGTIAASNVAQSPADGYSMMLASQSTMVIAPSMYAKLPFDPLKDFMPVTQVVSMPLVMVVNPSVPASTVKEVADLVRAGKLTSYASSGPGGPQHIAGELFNTMSGIKLTHVPYKGESSALTDVIAGNVPVMFANVPVAAPFIQSGKLKAIAVSSLTRAPGLPQVPTVAEAGLKDFEVLTWYGLFLPASTPRPIAARISDEVAKALKEPGLRAKFAEQGLNVLGTNPEQFGKFMTGEVPKWAAVVKASNIRPE</sequence>
<accession>A0A849BI77</accession>
<comment type="similarity">
    <text evidence="1">Belongs to the UPF0065 (bug) family.</text>
</comment>
<dbReference type="EMBL" id="JABEMD010000070">
    <property type="protein sequence ID" value="NNH14006.1"/>
    <property type="molecule type" value="Genomic_DNA"/>
</dbReference>
<dbReference type="Gene3D" id="3.40.190.10">
    <property type="entry name" value="Periplasmic binding protein-like II"/>
    <property type="match status" value="1"/>
</dbReference>
<evidence type="ECO:0000313" key="3">
    <source>
        <dbReference type="EMBL" id="NNH14006.1"/>
    </source>
</evidence>
<name>A0A849BI77_9BURK</name>
<dbReference type="PIRSF" id="PIRSF017082">
    <property type="entry name" value="YflP"/>
    <property type="match status" value="1"/>
</dbReference>
<evidence type="ECO:0000256" key="1">
    <source>
        <dbReference type="ARBA" id="ARBA00006987"/>
    </source>
</evidence>
<proteinExistence type="inferred from homology"/>
<feature type="signal peptide" evidence="2">
    <location>
        <begin position="1"/>
        <end position="35"/>
    </location>
</feature>
<dbReference type="PANTHER" id="PTHR42928">
    <property type="entry name" value="TRICARBOXYLATE-BINDING PROTEIN"/>
    <property type="match status" value="1"/>
</dbReference>
<evidence type="ECO:0000256" key="2">
    <source>
        <dbReference type="SAM" id="SignalP"/>
    </source>
</evidence>
<evidence type="ECO:0000313" key="4">
    <source>
        <dbReference type="Proteomes" id="UP000542973"/>
    </source>
</evidence>
<keyword evidence="2" id="KW-0732">Signal</keyword>